<reference evidence="2" key="1">
    <citation type="submission" date="2025-08" db="UniProtKB">
        <authorList>
            <consortium name="Ensembl"/>
        </authorList>
    </citation>
    <scope>IDENTIFICATION</scope>
</reference>
<organism evidence="2 3">
    <name type="scientific">Cyanistes caeruleus</name>
    <name type="common">Eurasian blue tit</name>
    <name type="synonym">Parus caeruleus</name>
    <dbReference type="NCBI Taxonomy" id="156563"/>
    <lineage>
        <taxon>Eukaryota</taxon>
        <taxon>Metazoa</taxon>
        <taxon>Chordata</taxon>
        <taxon>Craniata</taxon>
        <taxon>Vertebrata</taxon>
        <taxon>Euteleostomi</taxon>
        <taxon>Archelosauria</taxon>
        <taxon>Archosauria</taxon>
        <taxon>Dinosauria</taxon>
        <taxon>Saurischia</taxon>
        <taxon>Theropoda</taxon>
        <taxon>Coelurosauria</taxon>
        <taxon>Aves</taxon>
        <taxon>Neognathae</taxon>
        <taxon>Neoaves</taxon>
        <taxon>Telluraves</taxon>
        <taxon>Australaves</taxon>
        <taxon>Passeriformes</taxon>
        <taxon>Paridae</taxon>
        <taxon>Cyanistes</taxon>
    </lineage>
</organism>
<evidence type="ECO:0000313" key="2">
    <source>
        <dbReference type="Ensembl" id="ENSCCEP00000000407.1"/>
    </source>
</evidence>
<dbReference type="Proteomes" id="UP000694410">
    <property type="component" value="Unplaced"/>
</dbReference>
<keyword evidence="3" id="KW-1185">Reference proteome</keyword>
<proteinExistence type="predicted"/>
<dbReference type="Ensembl" id="ENSCCET00000000774.1">
    <property type="protein sequence ID" value="ENSCCEP00000000407.1"/>
    <property type="gene ID" value="ENSCCEG00000000547.1"/>
</dbReference>
<feature type="compositionally biased region" description="Polar residues" evidence="1">
    <location>
        <begin position="64"/>
        <end position="75"/>
    </location>
</feature>
<feature type="compositionally biased region" description="Low complexity" evidence="1">
    <location>
        <begin position="33"/>
        <end position="63"/>
    </location>
</feature>
<name>A0A8C0TVG5_CYACU</name>
<reference evidence="2" key="2">
    <citation type="submission" date="2025-09" db="UniProtKB">
        <authorList>
            <consortium name="Ensembl"/>
        </authorList>
    </citation>
    <scope>IDENTIFICATION</scope>
</reference>
<protein>
    <submittedName>
        <fullName evidence="2">N-sulphoglucosamine sulphohydrolase-like</fullName>
    </submittedName>
</protein>
<evidence type="ECO:0000313" key="3">
    <source>
        <dbReference type="Proteomes" id="UP000694410"/>
    </source>
</evidence>
<gene>
    <name evidence="2" type="primary">LOC111943928</name>
</gene>
<evidence type="ECO:0000256" key="1">
    <source>
        <dbReference type="SAM" id="MobiDB-lite"/>
    </source>
</evidence>
<accession>A0A8C0TVG5</accession>
<sequence>TAPGTAPVCFSLCTPSTLPTQRRTVRSCRLGETSAGSRRSSGGSCRARTSGLSSSMLPSTTPTAVGTPSPSTGPSVRSLAMARAAWAGSLTGNHRFTAQNKCRSLPLSRTRRLPGQTWLRSTRPSGAWTKGSGWCCRSCATLAS</sequence>
<dbReference type="AlphaFoldDB" id="A0A8C0TVG5"/>
<feature type="region of interest" description="Disordered" evidence="1">
    <location>
        <begin position="29"/>
        <end position="76"/>
    </location>
</feature>